<proteinExistence type="predicted"/>
<protein>
    <submittedName>
        <fullName evidence="1">Uncharacterized protein</fullName>
    </submittedName>
</protein>
<accession>A0A6M0RG38</accession>
<dbReference type="Proteomes" id="UP000481033">
    <property type="component" value="Unassembled WGS sequence"/>
</dbReference>
<dbReference type="EMBL" id="QXHD01000004">
    <property type="protein sequence ID" value="NEZ55237.1"/>
    <property type="molecule type" value="Genomic_DNA"/>
</dbReference>
<gene>
    <name evidence="1" type="ORF">DXZ20_06005</name>
</gene>
<comment type="caution">
    <text evidence="1">The sequence shown here is derived from an EMBL/GenBank/DDBJ whole genome shotgun (WGS) entry which is preliminary data.</text>
</comment>
<sequence>MSSTETINIKNLKAFLRKNKKIDFRTADLLHASTLDTYKWTGLEDNKEGLIRQLKAYQRLLRVVPNGQEDLAIKLLQSGFQSALQIANTPRKMFIQDNLKTFGNDRVLAQSVYKRAVAVRKVVALQYTDRAQQTGAHSRVAGLAR</sequence>
<dbReference type="AlphaFoldDB" id="A0A6M0RG38"/>
<organism evidence="1 2">
    <name type="scientific">Adonisia turfae CCMR0081</name>
    <dbReference type="NCBI Taxonomy" id="2292702"/>
    <lineage>
        <taxon>Bacteria</taxon>
        <taxon>Bacillati</taxon>
        <taxon>Cyanobacteriota</taxon>
        <taxon>Adonisia</taxon>
        <taxon>Adonisia turfae</taxon>
    </lineage>
</organism>
<evidence type="ECO:0000313" key="1">
    <source>
        <dbReference type="EMBL" id="NEZ55237.1"/>
    </source>
</evidence>
<name>A0A6M0RG38_9CYAN</name>
<dbReference type="RefSeq" id="WP_163666417.1">
    <property type="nucleotide sequence ID" value="NZ_QXHD01000004.1"/>
</dbReference>
<reference evidence="1 2" key="1">
    <citation type="journal article" date="2020" name="Microb. Ecol.">
        <title>Ecogenomics of the Marine Benthic Filamentous Cyanobacterium Adonisia.</title>
        <authorList>
            <person name="Walter J.M."/>
            <person name="Coutinho F.H."/>
            <person name="Leomil L."/>
            <person name="Hargreaves P.I."/>
            <person name="Campeao M.E."/>
            <person name="Vieira V.V."/>
            <person name="Silva B.S."/>
            <person name="Fistarol G.O."/>
            <person name="Salomon P.S."/>
            <person name="Sawabe T."/>
            <person name="Mino S."/>
            <person name="Hosokawa M."/>
            <person name="Miyashita H."/>
            <person name="Maruyama F."/>
            <person name="van Verk M.C."/>
            <person name="Dutilh B.E."/>
            <person name="Thompson C.C."/>
            <person name="Thompson F.L."/>
        </authorList>
    </citation>
    <scope>NUCLEOTIDE SEQUENCE [LARGE SCALE GENOMIC DNA]</scope>
    <source>
        <strain evidence="1 2">CCMR0081</strain>
    </source>
</reference>
<evidence type="ECO:0000313" key="2">
    <source>
        <dbReference type="Proteomes" id="UP000481033"/>
    </source>
</evidence>
<keyword evidence="2" id="KW-1185">Reference proteome</keyword>